<accession>A0A819QZ03</accession>
<reference evidence="1" key="1">
    <citation type="submission" date="2021-02" db="EMBL/GenBank/DDBJ databases">
        <authorList>
            <person name="Nowell W R."/>
        </authorList>
    </citation>
    <scope>NUCLEOTIDE SEQUENCE</scope>
</reference>
<dbReference type="Proteomes" id="UP000663823">
    <property type="component" value="Unassembled WGS sequence"/>
</dbReference>
<gene>
    <name evidence="1" type="ORF">OTI717_LOCUS31240</name>
</gene>
<proteinExistence type="predicted"/>
<organism evidence="1 2">
    <name type="scientific">Rotaria sordida</name>
    <dbReference type="NCBI Taxonomy" id="392033"/>
    <lineage>
        <taxon>Eukaryota</taxon>
        <taxon>Metazoa</taxon>
        <taxon>Spiralia</taxon>
        <taxon>Gnathifera</taxon>
        <taxon>Rotifera</taxon>
        <taxon>Eurotatoria</taxon>
        <taxon>Bdelloidea</taxon>
        <taxon>Philodinida</taxon>
        <taxon>Philodinidae</taxon>
        <taxon>Rotaria</taxon>
    </lineage>
</organism>
<evidence type="ECO:0000313" key="2">
    <source>
        <dbReference type="Proteomes" id="UP000663823"/>
    </source>
</evidence>
<dbReference type="AlphaFoldDB" id="A0A819QZ03"/>
<comment type="caution">
    <text evidence="1">The sequence shown here is derived from an EMBL/GenBank/DDBJ whole genome shotgun (WGS) entry which is preliminary data.</text>
</comment>
<dbReference type="EMBL" id="CAJOAX010008829">
    <property type="protein sequence ID" value="CAF4043203.1"/>
    <property type="molecule type" value="Genomic_DNA"/>
</dbReference>
<feature type="non-terminal residue" evidence="1">
    <location>
        <position position="17"/>
    </location>
</feature>
<name>A0A819QZ03_9BILA</name>
<sequence>MLVQPLNNNGDGPDGGA</sequence>
<evidence type="ECO:0000313" key="1">
    <source>
        <dbReference type="EMBL" id="CAF4043203.1"/>
    </source>
</evidence>
<protein>
    <submittedName>
        <fullName evidence="1">Uncharacterized protein</fullName>
    </submittedName>
</protein>